<feature type="signal peptide" evidence="2">
    <location>
        <begin position="1"/>
        <end position="24"/>
    </location>
</feature>
<evidence type="ECO:0000313" key="3">
    <source>
        <dbReference type="EMBL" id="MDI1489222.1"/>
    </source>
</evidence>
<dbReference type="AlphaFoldDB" id="A0AA43QMJ2"/>
<name>A0AA43QMJ2_9LECA</name>
<sequence>MLSSTPLTTLLLFLTPALLTLTNAIPSGYSNTASSSSSSSTSSKPPPPECYTQSARQRAPLTSCLTALSLFPNTTLTTITPDGSATIQGNDSAIFTSALDRYPHNDGLPRVELPVSRVSDRCNVTISLTQPDKGVLVSWEAVKNETRAEIDTCKLVYTQGVYSTGGVFNVTGGAANKADARLRVQVQLFEPPTREGTEPS</sequence>
<dbReference type="EMBL" id="JAPUFD010000009">
    <property type="protein sequence ID" value="MDI1489222.1"/>
    <property type="molecule type" value="Genomic_DNA"/>
</dbReference>
<keyword evidence="4" id="KW-1185">Reference proteome</keyword>
<evidence type="ECO:0000313" key="4">
    <source>
        <dbReference type="Proteomes" id="UP001161017"/>
    </source>
</evidence>
<organism evidence="3 4">
    <name type="scientific">Ramalina farinacea</name>
    <dbReference type="NCBI Taxonomy" id="258253"/>
    <lineage>
        <taxon>Eukaryota</taxon>
        <taxon>Fungi</taxon>
        <taxon>Dikarya</taxon>
        <taxon>Ascomycota</taxon>
        <taxon>Pezizomycotina</taxon>
        <taxon>Lecanoromycetes</taxon>
        <taxon>OSLEUM clade</taxon>
        <taxon>Lecanoromycetidae</taxon>
        <taxon>Lecanorales</taxon>
        <taxon>Lecanorineae</taxon>
        <taxon>Ramalinaceae</taxon>
        <taxon>Ramalina</taxon>
    </lineage>
</organism>
<evidence type="ECO:0000256" key="1">
    <source>
        <dbReference type="SAM" id="MobiDB-lite"/>
    </source>
</evidence>
<feature type="region of interest" description="Disordered" evidence="1">
    <location>
        <begin position="30"/>
        <end position="55"/>
    </location>
</feature>
<dbReference type="Proteomes" id="UP001161017">
    <property type="component" value="Unassembled WGS sequence"/>
</dbReference>
<keyword evidence="2" id="KW-0732">Signal</keyword>
<feature type="compositionally biased region" description="Low complexity" evidence="1">
    <location>
        <begin position="30"/>
        <end position="43"/>
    </location>
</feature>
<comment type="caution">
    <text evidence="3">The sequence shown here is derived from an EMBL/GenBank/DDBJ whole genome shotgun (WGS) entry which is preliminary data.</text>
</comment>
<proteinExistence type="predicted"/>
<feature type="chain" id="PRO_5041436327" evidence="2">
    <location>
        <begin position="25"/>
        <end position="200"/>
    </location>
</feature>
<accession>A0AA43QMJ2</accession>
<protein>
    <submittedName>
        <fullName evidence="3">Uncharacterized protein</fullName>
    </submittedName>
</protein>
<evidence type="ECO:0000256" key="2">
    <source>
        <dbReference type="SAM" id="SignalP"/>
    </source>
</evidence>
<reference evidence="3" key="1">
    <citation type="journal article" date="2023" name="Genome Biol. Evol.">
        <title>First Whole Genome Sequence and Flow Cytometry Genome Size Data for the Lichen-Forming Fungus Ramalina farinacea (Ascomycota).</title>
        <authorList>
            <person name="Llewellyn T."/>
            <person name="Mian S."/>
            <person name="Hill R."/>
            <person name="Leitch I.J."/>
            <person name="Gaya E."/>
        </authorList>
    </citation>
    <scope>NUCLEOTIDE SEQUENCE</scope>
    <source>
        <strain evidence="3">LIQ254RAFAR</strain>
    </source>
</reference>
<gene>
    <name evidence="3" type="ORF">OHK93_008500</name>
</gene>